<keyword evidence="1" id="KW-1133">Transmembrane helix</keyword>
<name>A0A429X6K1_SIMTE</name>
<accession>A0A429X6K1</accession>
<organism evidence="2 3">
    <name type="scientific">Siminovitchia terrae</name>
    <name type="common">Bacillus terrae</name>
    <dbReference type="NCBI Taxonomy" id="1914933"/>
    <lineage>
        <taxon>Bacteria</taxon>
        <taxon>Bacillati</taxon>
        <taxon>Bacillota</taxon>
        <taxon>Bacilli</taxon>
        <taxon>Bacillales</taxon>
        <taxon>Bacillaceae</taxon>
        <taxon>Siminovitchia</taxon>
    </lineage>
</organism>
<proteinExistence type="predicted"/>
<dbReference type="OrthoDB" id="598260at2"/>
<keyword evidence="1" id="KW-0472">Membrane</keyword>
<dbReference type="RefSeq" id="WP_120117911.1">
    <property type="nucleotide sequence ID" value="NZ_QYTW02000014.1"/>
</dbReference>
<feature type="transmembrane region" description="Helical" evidence="1">
    <location>
        <begin position="6"/>
        <end position="24"/>
    </location>
</feature>
<dbReference type="AlphaFoldDB" id="A0A429X6K1"/>
<reference evidence="2 3" key="1">
    <citation type="submission" date="2018-12" db="EMBL/GenBank/DDBJ databases">
        <authorList>
            <person name="Sun L."/>
            <person name="Chen Z."/>
        </authorList>
    </citation>
    <scope>NUCLEOTIDE SEQUENCE [LARGE SCALE GENOMIC DNA]</scope>
    <source>
        <strain evidence="2 3">LMG 29736</strain>
    </source>
</reference>
<keyword evidence="1" id="KW-0812">Transmembrane</keyword>
<dbReference type="EMBL" id="QYTW02000014">
    <property type="protein sequence ID" value="RST59057.1"/>
    <property type="molecule type" value="Genomic_DNA"/>
</dbReference>
<evidence type="ECO:0000313" key="3">
    <source>
        <dbReference type="Proteomes" id="UP000287296"/>
    </source>
</evidence>
<evidence type="ECO:0000313" key="2">
    <source>
        <dbReference type="EMBL" id="RST59057.1"/>
    </source>
</evidence>
<gene>
    <name evidence="2" type="ORF">D5F11_014335</name>
</gene>
<evidence type="ECO:0000256" key="1">
    <source>
        <dbReference type="SAM" id="Phobius"/>
    </source>
</evidence>
<dbReference type="Proteomes" id="UP000287296">
    <property type="component" value="Unassembled WGS sequence"/>
</dbReference>
<protein>
    <submittedName>
        <fullName evidence="2">Uncharacterized protein</fullName>
    </submittedName>
</protein>
<comment type="caution">
    <text evidence="2">The sequence shown here is derived from an EMBL/GenBank/DDBJ whole genome shotgun (WGS) entry which is preliminary data.</text>
</comment>
<sequence length="97" mass="10792">MKKTGIISTLIVAALIIGSIVWYFNTASGQRTLKNMKSNNSGGMERIVKVYSGDGELIEQYEGKIDIQDTEYGNKVLFDINGKRIVIYNATVVTEEK</sequence>